<feature type="region of interest" description="Disordered" evidence="9">
    <location>
        <begin position="228"/>
        <end position="251"/>
    </location>
</feature>
<keyword evidence="2" id="KW-0820">tRNA-binding</keyword>
<feature type="domain" description="DUS-like FMN-binding" evidence="10">
    <location>
        <begin position="4"/>
        <end position="227"/>
    </location>
</feature>
<protein>
    <recommendedName>
        <fullName evidence="10">DUS-like FMN-binding domain-containing protein</fullName>
    </recommendedName>
</protein>
<evidence type="ECO:0000256" key="1">
    <source>
        <dbReference type="ARBA" id="ARBA00001917"/>
    </source>
</evidence>
<comment type="caution">
    <text evidence="11">The sequence shown here is derived from an EMBL/GenBank/DDBJ whole genome shotgun (WGS) entry which is preliminary data.</text>
</comment>
<dbReference type="InterPro" id="IPR035587">
    <property type="entry name" value="DUS-like_FMN-bd"/>
</dbReference>
<dbReference type="CDD" id="cd02801">
    <property type="entry name" value="DUS_like_FMN"/>
    <property type="match status" value="1"/>
</dbReference>
<evidence type="ECO:0000256" key="6">
    <source>
        <dbReference type="ARBA" id="ARBA00022857"/>
    </source>
</evidence>
<keyword evidence="6" id="KW-0521">NADP</keyword>
<reference evidence="11 12" key="1">
    <citation type="submission" date="2019-07" db="EMBL/GenBank/DDBJ databases">
        <title>Genomes of Cafeteria roenbergensis.</title>
        <authorList>
            <person name="Fischer M.G."/>
            <person name="Hackl T."/>
            <person name="Roman M."/>
        </authorList>
    </citation>
    <scope>NUCLEOTIDE SEQUENCE [LARGE SCALE GENOMIC DNA]</scope>
    <source>
        <strain evidence="11 12">Cflag</strain>
    </source>
</reference>
<evidence type="ECO:0000259" key="10">
    <source>
        <dbReference type="Pfam" id="PF01207"/>
    </source>
</evidence>
<dbReference type="GO" id="GO:0017150">
    <property type="term" value="F:tRNA dihydrouridine synthase activity"/>
    <property type="evidence" value="ECO:0007669"/>
    <property type="project" value="InterPro"/>
</dbReference>
<dbReference type="AlphaFoldDB" id="A0A5A8D160"/>
<accession>A0A5A8D160</accession>
<dbReference type="Pfam" id="PF01207">
    <property type="entry name" value="Dus"/>
    <property type="match status" value="1"/>
</dbReference>
<keyword evidence="3" id="KW-0285">Flavoprotein</keyword>
<evidence type="ECO:0000256" key="9">
    <source>
        <dbReference type="SAM" id="MobiDB-lite"/>
    </source>
</evidence>
<dbReference type="InterPro" id="IPR013785">
    <property type="entry name" value="Aldolase_TIM"/>
</dbReference>
<sequence>MLSIAPMMEYTDNSFRDMARTVTKRTRLYTEMVVSGTLWFNEARIDEALRFGAEQHPVALQVGGSDPLLLAHAAALGALYGYDEVNLNCGCPSERVASAGCFGAAMMLRPELVRECCEAMIEAVRLVGKADACAVTVKCRLGADDMDSYEEYRSFADQVAAAGVRHLIVHARKCWLAGLNPKDNRNVPPLRPEWVLRLAAEERAAPSGMRISLNGHVRTLREAAHLLRLQPAPEKSPSELEAAREAEGPNGAATAAAAAAAAAAAPASDAGAGAPGVTSAAPGPFSAGLVRPPAVKAVKRPSSDGDSPALGPQRKRSKQTRFDKLVSGTATRLYDGPVLWAPPLEAPPPPPASSLVAGGASLPCTDRSPLLDSVMVGRGAYDLWRFADADRAVFGEANPPLTRGQAIRRYLSEHVPREEQAILDSATHLGRSLMRWSRVRTEASKPVLLLLRGMRDGNKCRAAITQGVTVERRKIRAWVKREMGKDKAAAAAVAAEAAAEAAAADGAVSAQPQPDGAATRPMPASLSDAVEAAKASFARRTVTPDAAVVAELRALMAQVRPLAEVVEDGLALAPEGALDELPPSDPAAPWWDPVDIL</sequence>
<keyword evidence="8" id="KW-0560">Oxidoreductase</keyword>
<keyword evidence="7" id="KW-0694">RNA-binding</keyword>
<dbReference type="GO" id="GO:0050660">
    <property type="term" value="F:flavin adenine dinucleotide binding"/>
    <property type="evidence" value="ECO:0007669"/>
    <property type="project" value="InterPro"/>
</dbReference>
<evidence type="ECO:0000313" key="11">
    <source>
        <dbReference type="EMBL" id="KAA0158965.1"/>
    </source>
</evidence>
<dbReference type="InterPro" id="IPR018517">
    <property type="entry name" value="tRNA_hU_synthase_CS"/>
</dbReference>
<dbReference type="PROSITE" id="PS01136">
    <property type="entry name" value="UPF0034"/>
    <property type="match status" value="1"/>
</dbReference>
<dbReference type="Proteomes" id="UP000325113">
    <property type="component" value="Unassembled WGS sequence"/>
</dbReference>
<feature type="compositionally biased region" description="Basic and acidic residues" evidence="9">
    <location>
        <begin position="236"/>
        <end position="247"/>
    </location>
</feature>
<evidence type="ECO:0000256" key="3">
    <source>
        <dbReference type="ARBA" id="ARBA00022630"/>
    </source>
</evidence>
<comment type="cofactor">
    <cofactor evidence="1">
        <name>FMN</name>
        <dbReference type="ChEBI" id="CHEBI:58210"/>
    </cofactor>
</comment>
<dbReference type="Gene3D" id="3.20.20.70">
    <property type="entry name" value="Aldolase class I"/>
    <property type="match status" value="1"/>
</dbReference>
<dbReference type="SUPFAM" id="SSF51395">
    <property type="entry name" value="FMN-linked oxidoreductases"/>
    <property type="match status" value="1"/>
</dbReference>
<dbReference type="InterPro" id="IPR004653">
    <property type="entry name" value="DusA"/>
</dbReference>
<evidence type="ECO:0000256" key="2">
    <source>
        <dbReference type="ARBA" id="ARBA00022555"/>
    </source>
</evidence>
<dbReference type="PANTHER" id="PTHR42907">
    <property type="entry name" value="FMN-LINKED OXIDOREDUCTASES SUPERFAMILY PROTEIN"/>
    <property type="match status" value="1"/>
</dbReference>
<dbReference type="GO" id="GO:0000049">
    <property type="term" value="F:tRNA binding"/>
    <property type="evidence" value="ECO:0007669"/>
    <property type="project" value="UniProtKB-KW"/>
</dbReference>
<evidence type="ECO:0000256" key="7">
    <source>
        <dbReference type="ARBA" id="ARBA00022884"/>
    </source>
</evidence>
<evidence type="ECO:0000256" key="8">
    <source>
        <dbReference type="ARBA" id="ARBA00023002"/>
    </source>
</evidence>
<feature type="region of interest" description="Disordered" evidence="9">
    <location>
        <begin position="576"/>
        <end position="597"/>
    </location>
</feature>
<keyword evidence="4" id="KW-0288">FMN</keyword>
<dbReference type="PANTHER" id="PTHR42907:SF1">
    <property type="entry name" value="FMN-LINKED OXIDOREDUCTASES SUPERFAMILY PROTEIN"/>
    <property type="match status" value="1"/>
</dbReference>
<evidence type="ECO:0000313" key="12">
    <source>
        <dbReference type="Proteomes" id="UP000325113"/>
    </source>
</evidence>
<feature type="compositionally biased region" description="Low complexity" evidence="9">
    <location>
        <begin position="587"/>
        <end position="597"/>
    </location>
</feature>
<keyword evidence="5" id="KW-0819">tRNA processing</keyword>
<proteinExistence type="predicted"/>
<name>A0A5A8D160_CAFRO</name>
<feature type="region of interest" description="Disordered" evidence="9">
    <location>
        <begin position="296"/>
        <end position="327"/>
    </location>
</feature>
<organism evidence="11 12">
    <name type="scientific">Cafeteria roenbergensis</name>
    <name type="common">Marine flagellate</name>
    <dbReference type="NCBI Taxonomy" id="33653"/>
    <lineage>
        <taxon>Eukaryota</taxon>
        <taxon>Sar</taxon>
        <taxon>Stramenopiles</taxon>
        <taxon>Bigyra</taxon>
        <taxon>Opalozoa</taxon>
        <taxon>Bicosoecida</taxon>
        <taxon>Cafeteriaceae</taxon>
        <taxon>Cafeteria</taxon>
    </lineage>
</organism>
<evidence type="ECO:0000256" key="4">
    <source>
        <dbReference type="ARBA" id="ARBA00022643"/>
    </source>
</evidence>
<dbReference type="EMBL" id="VLTM01000060">
    <property type="protein sequence ID" value="KAA0158965.1"/>
    <property type="molecule type" value="Genomic_DNA"/>
</dbReference>
<evidence type="ECO:0000256" key="5">
    <source>
        <dbReference type="ARBA" id="ARBA00022694"/>
    </source>
</evidence>
<gene>
    <name evidence="11" type="ORF">FNF31_05135</name>
</gene>